<dbReference type="InterPro" id="IPR013324">
    <property type="entry name" value="RNA_pol_sigma_r3/r4-like"/>
</dbReference>
<dbReference type="EMBL" id="JBHMDO010000033">
    <property type="protein sequence ID" value="MFB9328302.1"/>
    <property type="molecule type" value="Genomic_DNA"/>
</dbReference>
<keyword evidence="4" id="KW-0238">DNA-binding</keyword>
<dbReference type="InterPro" id="IPR007627">
    <property type="entry name" value="RNA_pol_sigma70_r2"/>
</dbReference>
<dbReference type="SUPFAM" id="SSF88659">
    <property type="entry name" value="Sigma3 and sigma4 domains of RNA polymerase sigma factors"/>
    <property type="match status" value="1"/>
</dbReference>
<dbReference type="CDD" id="cd06171">
    <property type="entry name" value="Sigma70_r4"/>
    <property type="match status" value="1"/>
</dbReference>
<dbReference type="InterPro" id="IPR014284">
    <property type="entry name" value="RNA_pol_sigma-70_dom"/>
</dbReference>
<sequence>MFIQYEAEIYRIAYVYVHHEEDALDVVQETAYRSYRTLSSLKEPSYFKTWLIRIAIRCSVDLLRKRNVVPIKSHVVESVPTESGNEQDIALSLFVQEMIDGLDEEEKSVIILRFYYDHTIKELADLLEMPLGTAKTVLYRALGKLRRQIKEDDRNEP</sequence>
<dbReference type="InterPro" id="IPR039425">
    <property type="entry name" value="RNA_pol_sigma-70-like"/>
</dbReference>
<keyword evidence="5" id="KW-0804">Transcription</keyword>
<dbReference type="PANTHER" id="PTHR43133:SF51">
    <property type="entry name" value="RNA POLYMERASE SIGMA FACTOR"/>
    <property type="match status" value="1"/>
</dbReference>
<dbReference type="InterPro" id="IPR007630">
    <property type="entry name" value="RNA_pol_sigma70_r4"/>
</dbReference>
<evidence type="ECO:0000256" key="2">
    <source>
        <dbReference type="ARBA" id="ARBA00023015"/>
    </source>
</evidence>
<name>A0ABV5KSU3_9BACL</name>
<dbReference type="Pfam" id="PF04542">
    <property type="entry name" value="Sigma70_r2"/>
    <property type="match status" value="1"/>
</dbReference>
<evidence type="ECO:0000259" key="7">
    <source>
        <dbReference type="Pfam" id="PF04545"/>
    </source>
</evidence>
<evidence type="ECO:0000313" key="9">
    <source>
        <dbReference type="Proteomes" id="UP001589747"/>
    </source>
</evidence>
<evidence type="ECO:0000259" key="6">
    <source>
        <dbReference type="Pfam" id="PF04542"/>
    </source>
</evidence>
<evidence type="ECO:0000256" key="1">
    <source>
        <dbReference type="ARBA" id="ARBA00010641"/>
    </source>
</evidence>
<dbReference type="InterPro" id="IPR013325">
    <property type="entry name" value="RNA_pol_sigma_r2"/>
</dbReference>
<keyword evidence="2" id="KW-0805">Transcription regulation</keyword>
<dbReference type="NCBIfam" id="TIGR02937">
    <property type="entry name" value="sigma70-ECF"/>
    <property type="match status" value="1"/>
</dbReference>
<dbReference type="RefSeq" id="WP_377497467.1">
    <property type="nucleotide sequence ID" value="NZ_JBHMDO010000033.1"/>
</dbReference>
<keyword evidence="3" id="KW-0731">Sigma factor</keyword>
<accession>A0ABV5KSU3</accession>
<dbReference type="Proteomes" id="UP001589747">
    <property type="component" value="Unassembled WGS sequence"/>
</dbReference>
<evidence type="ECO:0000256" key="4">
    <source>
        <dbReference type="ARBA" id="ARBA00023125"/>
    </source>
</evidence>
<keyword evidence="9" id="KW-1185">Reference proteome</keyword>
<organism evidence="8 9">
    <name type="scientific">Paenibacillus aurantiacus</name>
    <dbReference type="NCBI Taxonomy" id="1936118"/>
    <lineage>
        <taxon>Bacteria</taxon>
        <taxon>Bacillati</taxon>
        <taxon>Bacillota</taxon>
        <taxon>Bacilli</taxon>
        <taxon>Bacillales</taxon>
        <taxon>Paenibacillaceae</taxon>
        <taxon>Paenibacillus</taxon>
    </lineage>
</organism>
<dbReference type="Pfam" id="PF04545">
    <property type="entry name" value="Sigma70_r4"/>
    <property type="match status" value="1"/>
</dbReference>
<reference evidence="8 9" key="1">
    <citation type="submission" date="2024-09" db="EMBL/GenBank/DDBJ databases">
        <authorList>
            <person name="Sun Q."/>
            <person name="Mori K."/>
        </authorList>
    </citation>
    <scope>NUCLEOTIDE SEQUENCE [LARGE SCALE GENOMIC DNA]</scope>
    <source>
        <strain evidence="8 9">TISTR 2452</strain>
    </source>
</reference>
<dbReference type="Gene3D" id="1.10.1740.10">
    <property type="match status" value="1"/>
</dbReference>
<dbReference type="PANTHER" id="PTHR43133">
    <property type="entry name" value="RNA POLYMERASE ECF-TYPE SIGMA FACTO"/>
    <property type="match status" value="1"/>
</dbReference>
<proteinExistence type="inferred from homology"/>
<comment type="caution">
    <text evidence="8">The sequence shown here is derived from an EMBL/GenBank/DDBJ whole genome shotgun (WGS) entry which is preliminary data.</text>
</comment>
<evidence type="ECO:0000256" key="5">
    <source>
        <dbReference type="ARBA" id="ARBA00023163"/>
    </source>
</evidence>
<dbReference type="SUPFAM" id="SSF88946">
    <property type="entry name" value="Sigma2 domain of RNA polymerase sigma factors"/>
    <property type="match status" value="1"/>
</dbReference>
<dbReference type="Gene3D" id="1.10.10.10">
    <property type="entry name" value="Winged helix-like DNA-binding domain superfamily/Winged helix DNA-binding domain"/>
    <property type="match status" value="1"/>
</dbReference>
<evidence type="ECO:0000313" key="8">
    <source>
        <dbReference type="EMBL" id="MFB9328302.1"/>
    </source>
</evidence>
<dbReference type="InterPro" id="IPR036388">
    <property type="entry name" value="WH-like_DNA-bd_sf"/>
</dbReference>
<evidence type="ECO:0000256" key="3">
    <source>
        <dbReference type="ARBA" id="ARBA00023082"/>
    </source>
</evidence>
<comment type="similarity">
    <text evidence="1">Belongs to the sigma-70 factor family. ECF subfamily.</text>
</comment>
<protein>
    <submittedName>
        <fullName evidence="8">Sigma-70 family RNA polymerase sigma factor</fullName>
    </submittedName>
</protein>
<gene>
    <name evidence="8" type="ORF">ACFFSY_20425</name>
</gene>
<feature type="domain" description="RNA polymerase sigma-70 region 4" evidence="7">
    <location>
        <begin position="99"/>
        <end position="146"/>
    </location>
</feature>
<feature type="domain" description="RNA polymerase sigma-70 region 2" evidence="6">
    <location>
        <begin position="2"/>
        <end position="67"/>
    </location>
</feature>